<protein>
    <recommendedName>
        <fullName evidence="1">Beta-lactamase-related domain-containing protein</fullName>
    </recommendedName>
</protein>
<dbReference type="InterPro" id="IPR012338">
    <property type="entry name" value="Beta-lactam/transpept-like"/>
</dbReference>
<dbReference type="OrthoDB" id="9797709at2"/>
<dbReference type="InterPro" id="IPR001466">
    <property type="entry name" value="Beta-lactam-related"/>
</dbReference>
<dbReference type="Proteomes" id="UP000287872">
    <property type="component" value="Unassembled WGS sequence"/>
</dbReference>
<sequence length="102" mass="11634">MNTGLFIATDEKSKPLKEVLRKYKPNQVFKPGEVATYSNYGISLAGYIIERIYGKPYYESVQENIFKPLRMRNSTFKQGSTLAPIVSKGYGIDGKERRPIHT</sequence>
<dbReference type="Gene3D" id="3.40.710.10">
    <property type="entry name" value="DD-peptidase/beta-lactamase superfamily"/>
    <property type="match status" value="1"/>
</dbReference>
<evidence type="ECO:0000313" key="2">
    <source>
        <dbReference type="EMBL" id="GCD08451.1"/>
    </source>
</evidence>
<dbReference type="Pfam" id="PF00144">
    <property type="entry name" value="Beta-lactamase"/>
    <property type="match status" value="1"/>
</dbReference>
<dbReference type="SUPFAM" id="SSF56601">
    <property type="entry name" value="beta-lactamase/transpeptidase-like"/>
    <property type="match status" value="1"/>
</dbReference>
<feature type="domain" description="Beta-lactamase-related" evidence="1">
    <location>
        <begin position="26"/>
        <end position="97"/>
    </location>
</feature>
<name>A0A401UFW8_9CLOT</name>
<keyword evidence="3" id="KW-1185">Reference proteome</keyword>
<organism evidence="2 3">
    <name type="scientific">Clostridium tagluense</name>
    <dbReference type="NCBI Taxonomy" id="360422"/>
    <lineage>
        <taxon>Bacteria</taxon>
        <taxon>Bacillati</taxon>
        <taxon>Bacillota</taxon>
        <taxon>Clostridia</taxon>
        <taxon>Eubacteriales</taxon>
        <taxon>Clostridiaceae</taxon>
        <taxon>Clostridium</taxon>
    </lineage>
</organism>
<dbReference type="EMBL" id="BHYK01000001">
    <property type="protein sequence ID" value="GCD08451.1"/>
    <property type="molecule type" value="Genomic_DNA"/>
</dbReference>
<proteinExistence type="predicted"/>
<dbReference type="AlphaFoldDB" id="A0A401UFW8"/>
<comment type="caution">
    <text evidence="2">The sequence shown here is derived from an EMBL/GenBank/DDBJ whole genome shotgun (WGS) entry which is preliminary data.</text>
</comment>
<accession>A0A401UFW8</accession>
<evidence type="ECO:0000259" key="1">
    <source>
        <dbReference type="Pfam" id="PF00144"/>
    </source>
</evidence>
<evidence type="ECO:0000313" key="3">
    <source>
        <dbReference type="Proteomes" id="UP000287872"/>
    </source>
</evidence>
<dbReference type="InterPro" id="IPR050491">
    <property type="entry name" value="AmpC-like"/>
</dbReference>
<gene>
    <name evidence="2" type="ORF">Ctaglu_00740</name>
</gene>
<dbReference type="PANTHER" id="PTHR46825">
    <property type="entry name" value="D-ALANYL-D-ALANINE-CARBOXYPEPTIDASE/ENDOPEPTIDASE AMPH"/>
    <property type="match status" value="1"/>
</dbReference>
<dbReference type="PANTHER" id="PTHR46825:SF9">
    <property type="entry name" value="BETA-LACTAMASE-RELATED DOMAIN-CONTAINING PROTEIN"/>
    <property type="match status" value="1"/>
</dbReference>
<reference evidence="2 3" key="1">
    <citation type="submission" date="2018-11" db="EMBL/GenBank/DDBJ databases">
        <title>Genome sequencing and assembly of Clostridium tagluense strain A121.</title>
        <authorList>
            <person name="Murakami T."/>
            <person name="Segawa T."/>
            <person name="Shcherbakova V.A."/>
            <person name="Mori H."/>
            <person name="Yoshimura Y."/>
        </authorList>
    </citation>
    <scope>NUCLEOTIDE SEQUENCE [LARGE SCALE GENOMIC DNA]</scope>
    <source>
        <strain evidence="2 3">A121</strain>
    </source>
</reference>